<keyword evidence="1" id="KW-0812">Transmembrane</keyword>
<feature type="transmembrane region" description="Helical" evidence="1">
    <location>
        <begin position="108"/>
        <end position="133"/>
    </location>
</feature>
<evidence type="ECO:0000313" key="2">
    <source>
        <dbReference type="EMBL" id="MCX2975125.1"/>
    </source>
</evidence>
<organism evidence="2 3">
    <name type="scientific">Candidatus Seongchinamella marina</name>
    <dbReference type="NCBI Taxonomy" id="2518990"/>
    <lineage>
        <taxon>Bacteria</taxon>
        <taxon>Pseudomonadati</taxon>
        <taxon>Pseudomonadota</taxon>
        <taxon>Gammaproteobacteria</taxon>
        <taxon>Cellvibrionales</taxon>
        <taxon>Halieaceae</taxon>
        <taxon>Seongchinamella</taxon>
    </lineage>
</organism>
<feature type="transmembrane region" description="Helical" evidence="1">
    <location>
        <begin position="175"/>
        <end position="192"/>
    </location>
</feature>
<feature type="transmembrane region" description="Helical" evidence="1">
    <location>
        <begin position="37"/>
        <end position="58"/>
    </location>
</feature>
<feature type="transmembrane region" description="Helical" evidence="1">
    <location>
        <begin position="5"/>
        <end position="25"/>
    </location>
</feature>
<proteinExistence type="predicted"/>
<dbReference type="InterPro" id="IPR036259">
    <property type="entry name" value="MFS_trans_sf"/>
</dbReference>
<sequence>MMTRLLIYTIAFWTGFSVMVVEMLSGKLLAPYFGNGIYVWGAIITVFMMALSLGYLLGGRWSLHHPNIRKLAAILCVAAVLNLPIVFFSESVMNWLFDNVTDPRYGSLLASTLLFFMPTAVAGMASPYALRLLTHQHQMSGNTAGVLYFVSTLGSALGTILASFHLVLWFELDQLFLGLTAISLTLGLPVALKGDPNDAK</sequence>
<dbReference type="GO" id="GO:0016740">
    <property type="term" value="F:transferase activity"/>
    <property type="evidence" value="ECO:0007669"/>
    <property type="project" value="UniProtKB-KW"/>
</dbReference>
<evidence type="ECO:0000256" key="1">
    <source>
        <dbReference type="SAM" id="Phobius"/>
    </source>
</evidence>
<comment type="caution">
    <text evidence="2">The sequence shown here is derived from an EMBL/GenBank/DDBJ whole genome shotgun (WGS) entry which is preliminary data.</text>
</comment>
<dbReference type="EMBL" id="SHNP01000006">
    <property type="protein sequence ID" value="MCX2975125.1"/>
    <property type="molecule type" value="Genomic_DNA"/>
</dbReference>
<keyword evidence="1" id="KW-1133">Transmembrane helix</keyword>
<keyword evidence="3" id="KW-1185">Reference proteome</keyword>
<dbReference type="NCBIfam" id="NF037959">
    <property type="entry name" value="MFS_SpdSyn"/>
    <property type="match status" value="1"/>
</dbReference>
<feature type="transmembrane region" description="Helical" evidence="1">
    <location>
        <begin position="70"/>
        <end position="88"/>
    </location>
</feature>
<dbReference type="RefSeq" id="WP_279253786.1">
    <property type="nucleotide sequence ID" value="NZ_SHNP01000006.1"/>
</dbReference>
<keyword evidence="2" id="KW-0808">Transferase</keyword>
<protein>
    <submittedName>
        <fullName evidence="2">Glycosyl transferase</fullName>
    </submittedName>
</protein>
<gene>
    <name evidence="2" type="ORF">EYC87_16195</name>
</gene>
<keyword evidence="1" id="KW-0472">Membrane</keyword>
<accession>A0ABT3SZS1</accession>
<feature type="transmembrane region" description="Helical" evidence="1">
    <location>
        <begin position="145"/>
        <end position="169"/>
    </location>
</feature>
<dbReference type="Proteomes" id="UP001143307">
    <property type="component" value="Unassembled WGS sequence"/>
</dbReference>
<evidence type="ECO:0000313" key="3">
    <source>
        <dbReference type="Proteomes" id="UP001143307"/>
    </source>
</evidence>
<reference evidence="2" key="1">
    <citation type="submission" date="2019-02" db="EMBL/GenBank/DDBJ databases">
        <authorList>
            <person name="Li S.-H."/>
        </authorList>
    </citation>
    <scope>NUCLEOTIDE SEQUENCE</scope>
    <source>
        <strain evidence="2">IMCC8485</strain>
    </source>
</reference>
<dbReference type="SUPFAM" id="SSF103473">
    <property type="entry name" value="MFS general substrate transporter"/>
    <property type="match status" value="1"/>
</dbReference>
<name>A0ABT3SZS1_9GAMM</name>